<name>A0ABY4H229_9BACI</name>
<evidence type="ECO:0000256" key="3">
    <source>
        <dbReference type="ARBA" id="ARBA00022989"/>
    </source>
</evidence>
<evidence type="ECO:0000256" key="1">
    <source>
        <dbReference type="ARBA" id="ARBA00004141"/>
    </source>
</evidence>
<keyword evidence="7" id="KW-1185">Reference proteome</keyword>
<dbReference type="RefSeq" id="WP_244753589.1">
    <property type="nucleotide sequence ID" value="NZ_CP095074.1"/>
</dbReference>
<evidence type="ECO:0000313" key="6">
    <source>
        <dbReference type="EMBL" id="UOQ93980.1"/>
    </source>
</evidence>
<keyword evidence="4 5" id="KW-0472">Membrane</keyword>
<feature type="transmembrane region" description="Helical" evidence="5">
    <location>
        <begin position="186"/>
        <end position="204"/>
    </location>
</feature>
<feature type="transmembrane region" description="Helical" evidence="5">
    <location>
        <begin position="6"/>
        <end position="26"/>
    </location>
</feature>
<keyword evidence="3 5" id="KW-1133">Transmembrane helix</keyword>
<reference evidence="6 7" key="1">
    <citation type="submission" date="2022-04" db="EMBL/GenBank/DDBJ databases">
        <title>Halobacillus sp. isolated from saltern.</title>
        <authorList>
            <person name="Won M."/>
            <person name="Lee C.-M."/>
            <person name="Woen H.-Y."/>
            <person name="Kwon S.-W."/>
        </authorList>
    </citation>
    <scope>NUCLEOTIDE SEQUENCE [LARGE SCALE GENOMIC DNA]</scope>
    <source>
        <strain evidence="6 7">SSTM10-2</strain>
    </source>
</reference>
<feature type="transmembrane region" description="Helical" evidence="5">
    <location>
        <begin position="33"/>
        <end position="51"/>
    </location>
</feature>
<evidence type="ECO:0000256" key="4">
    <source>
        <dbReference type="ARBA" id="ARBA00023136"/>
    </source>
</evidence>
<feature type="transmembrane region" description="Helical" evidence="5">
    <location>
        <begin position="159"/>
        <end position="180"/>
    </location>
</feature>
<organism evidence="6 7">
    <name type="scientific">Halobacillus shinanisalinarum</name>
    <dbReference type="NCBI Taxonomy" id="2932258"/>
    <lineage>
        <taxon>Bacteria</taxon>
        <taxon>Bacillati</taxon>
        <taxon>Bacillota</taxon>
        <taxon>Bacilli</taxon>
        <taxon>Bacillales</taxon>
        <taxon>Bacillaceae</taxon>
        <taxon>Halobacillus</taxon>
    </lineage>
</organism>
<keyword evidence="2 5" id="KW-0812">Transmembrane</keyword>
<dbReference type="Proteomes" id="UP000831880">
    <property type="component" value="Chromosome"/>
</dbReference>
<protein>
    <submittedName>
        <fullName evidence="6">ZIP family metal transporter</fullName>
    </submittedName>
</protein>
<feature type="transmembrane region" description="Helical" evidence="5">
    <location>
        <begin position="216"/>
        <end position="235"/>
    </location>
</feature>
<evidence type="ECO:0000256" key="5">
    <source>
        <dbReference type="SAM" id="Phobius"/>
    </source>
</evidence>
<evidence type="ECO:0000313" key="7">
    <source>
        <dbReference type="Proteomes" id="UP000831880"/>
    </source>
</evidence>
<feature type="transmembrane region" description="Helical" evidence="5">
    <location>
        <begin position="57"/>
        <end position="74"/>
    </location>
</feature>
<comment type="subcellular location">
    <subcellularLocation>
        <location evidence="1">Membrane</location>
        <topology evidence="1">Multi-pass membrane protein</topology>
    </subcellularLocation>
</comment>
<feature type="transmembrane region" description="Helical" evidence="5">
    <location>
        <begin position="130"/>
        <end position="152"/>
    </location>
</feature>
<dbReference type="EMBL" id="CP095074">
    <property type="protein sequence ID" value="UOQ93980.1"/>
    <property type="molecule type" value="Genomic_DNA"/>
</dbReference>
<gene>
    <name evidence="6" type="ORF">MUO14_03145</name>
</gene>
<dbReference type="Pfam" id="PF02535">
    <property type="entry name" value="Zip"/>
    <property type="match status" value="1"/>
</dbReference>
<proteinExistence type="predicted"/>
<accession>A0ABY4H229</accession>
<evidence type="ECO:0000256" key="2">
    <source>
        <dbReference type="ARBA" id="ARBA00022692"/>
    </source>
</evidence>
<dbReference type="InterPro" id="IPR003689">
    <property type="entry name" value="ZIP"/>
</dbReference>
<sequence length="239" mass="26016">MGPAWIIGAIASGAGLGIGGIFAWMMKGVQQSFIYSLCTGLIMGLLFFEMIPESLRLGGWIILLVGVMTGIALFRLIHRLIDKVTIITRSPQKDIFVRTGILLTLSISVHNIPTGIVLGAMEDTDMGNVILLTLFLHNIPEGIIIFTPLFLAGFGMGTWMICTVIVSFPIAMGSLFGHFIGMDFPYLLAFVVNITISVIFMVAIQEIFKESVKQSSMLYSLIVGMVGLAVIYLFTLTLS</sequence>
<feature type="transmembrane region" description="Helical" evidence="5">
    <location>
        <begin position="95"/>
        <end position="118"/>
    </location>
</feature>